<dbReference type="AlphaFoldDB" id="A0A2I4B9F9"/>
<dbReference type="Proteomes" id="UP000192220">
    <property type="component" value="Unplaced"/>
</dbReference>
<feature type="disulfide bond" evidence="25">
    <location>
        <begin position="107"/>
        <end position="119"/>
    </location>
</feature>
<feature type="signal peptide" evidence="29">
    <location>
        <begin position="1"/>
        <end position="21"/>
    </location>
</feature>
<dbReference type="SMART" id="SM00135">
    <property type="entry name" value="LY"/>
    <property type="match status" value="5"/>
</dbReference>
<feature type="disulfide bond" evidence="25">
    <location>
        <begin position="195"/>
        <end position="207"/>
    </location>
</feature>
<keyword evidence="21" id="KW-0168">Coated pit</keyword>
<keyword evidence="16" id="KW-0443">Lipid metabolism</keyword>
<dbReference type="SMART" id="SM00192">
    <property type="entry name" value="LDLa"/>
    <property type="match status" value="7"/>
</dbReference>
<dbReference type="Gene3D" id="2.10.25.10">
    <property type="entry name" value="Laminin"/>
    <property type="match status" value="3"/>
</dbReference>
<organism evidence="31 32">
    <name type="scientific">Austrofundulus limnaeus</name>
    <name type="common">Annual killifish</name>
    <dbReference type="NCBI Taxonomy" id="52670"/>
    <lineage>
        <taxon>Eukaryota</taxon>
        <taxon>Metazoa</taxon>
        <taxon>Chordata</taxon>
        <taxon>Craniata</taxon>
        <taxon>Vertebrata</taxon>
        <taxon>Euteleostomi</taxon>
        <taxon>Actinopterygii</taxon>
        <taxon>Neopterygii</taxon>
        <taxon>Teleostei</taxon>
        <taxon>Neoteleostei</taxon>
        <taxon>Acanthomorphata</taxon>
        <taxon>Ovalentaria</taxon>
        <taxon>Atherinomorphae</taxon>
        <taxon>Cyprinodontiformes</taxon>
        <taxon>Rivulidae</taxon>
        <taxon>Austrofundulus</taxon>
    </lineage>
</organism>
<keyword evidence="7" id="KW-0964">Secreted</keyword>
<dbReference type="InterPro" id="IPR001881">
    <property type="entry name" value="EGF-like_Ca-bd_dom"/>
</dbReference>
<dbReference type="FunCoup" id="A0A2I4B9F9">
    <property type="interactions" value="228"/>
</dbReference>
<feature type="repeat" description="LDL-receptor class B" evidence="26">
    <location>
        <begin position="437"/>
        <end position="483"/>
    </location>
</feature>
<keyword evidence="19" id="KW-1207">Sterol metabolism</keyword>
<dbReference type="CDD" id="cd00112">
    <property type="entry name" value="LDLa"/>
    <property type="match status" value="7"/>
</dbReference>
<keyword evidence="9" id="KW-0153">Cholesterol metabolism</keyword>
<sequence length="892" mass="99279">MSLLSTSSLVLLICSFGLTNALTACESSQFQCGTGKCITMRWVCDGMDDCGDGTDELPSVCLVKTCKPTDFSCADRHNNCVPSSWRCDGKADCENGADEENCAPRQCTNSEFRCKNGQCISSTFVCDQDTDCYDGSDELSCPAVTCKSSSFQCNNTVCIPRLWACDGDRDCLDGSDEWSENCKQQARTTPAAPQCSSREFQCASGECIHSTWKCDGENDCLDRSDEADCARVTCRPDEFECGDGTCIHGSRQCNSYYDCKDMSDELGCVNVSHCDGPTRFKCRSGECISMEKVCDNKRDCRDWSDEPLRECGSNECQYNNGGCSHICNDLKIGYKCLCPTGYSLVDNKRCEDIDECANPETCSQICINQMGSYKCECEEGYQVDPATKACKAIGTIAYLFFTNRHEVRKMTLDKSEYTRVIPRLKNVVALDMNMATKEIFWSDISQKKIYRTLMDLAEDASHHHVVIDNDIDAPEGIAFDWIHGHLYWTDSIRRTISVVTADGSRRKTLFHQNLSKPRAVVVDPHSNFIYWTDWGNPAKIEKGGLNGVDRTALVIDNIVWPNGITLDILSQRLYWVDSKLHTLSSIDVQGDSRHTLIIDEHQLAHPLGLTVFEERVFWTDVSNNAILSANRLTGEDVAPVAEHLSSPEDIILYHNLKQPAGRDWCQVSNSSCEFMCLPAPQVGRRPPKYTCVCPDNMMLARDMRTCVPAVPTTAVPIEPETSSTRPPHQSPVPPRTTPKTTLGPQVYTTTAVPSVITSTTKKPLWPTPRPRVKTTTPLPKKTLPQPEKPKVVQTVTNAPDTSQSVPPAVAAVIPTTASTTPIALYLVLPLAIVCLAAVGGVLLWRNYRLQNTNTIHFHNPVYQKTTEDQVHIWKRQSFDGYAYPKVSLNYYF</sequence>
<dbReference type="FunFam" id="4.10.400.10:FF:000025">
    <property type="entry name" value="Very low density lipoprotein receptor"/>
    <property type="match status" value="1"/>
</dbReference>
<dbReference type="GO" id="GO:0005509">
    <property type="term" value="F:calcium ion binding"/>
    <property type="evidence" value="ECO:0007669"/>
    <property type="project" value="InterPro"/>
</dbReference>
<keyword evidence="22" id="KW-0325">Glycoprotein</keyword>
<dbReference type="FunFam" id="2.10.25.10:FF:000009">
    <property type="entry name" value="Low-density lipoprotein receptor isoform 1"/>
    <property type="match status" value="1"/>
</dbReference>
<keyword evidence="6" id="KW-1003">Cell membrane</keyword>
<dbReference type="SMART" id="SM00179">
    <property type="entry name" value="EGF_CA"/>
    <property type="match status" value="2"/>
</dbReference>
<dbReference type="PROSITE" id="PS50026">
    <property type="entry name" value="EGF_3"/>
    <property type="match status" value="1"/>
</dbReference>
<evidence type="ECO:0000256" key="27">
    <source>
        <dbReference type="SAM" id="MobiDB-lite"/>
    </source>
</evidence>
<evidence type="ECO:0000256" key="21">
    <source>
        <dbReference type="ARBA" id="ARBA00023176"/>
    </source>
</evidence>
<reference evidence="32" key="1">
    <citation type="submission" date="2025-08" db="UniProtKB">
        <authorList>
            <consortium name="RefSeq"/>
        </authorList>
    </citation>
    <scope>IDENTIFICATION</scope>
</reference>
<keyword evidence="10" id="KW-0254">Endocytosis</keyword>
<dbReference type="Pfam" id="PF00057">
    <property type="entry name" value="Ldl_recept_a"/>
    <property type="match status" value="7"/>
</dbReference>
<feature type="repeat" description="LDL-receptor class B" evidence="26">
    <location>
        <begin position="527"/>
        <end position="570"/>
    </location>
</feature>
<dbReference type="PROSITE" id="PS50068">
    <property type="entry name" value="LDLRA_2"/>
    <property type="match status" value="7"/>
</dbReference>
<evidence type="ECO:0000256" key="4">
    <source>
        <dbReference type="ARBA" id="ARBA00009939"/>
    </source>
</evidence>
<comment type="similarity">
    <text evidence="4">Belongs to the LDLR family.</text>
</comment>
<dbReference type="SUPFAM" id="SSF63825">
    <property type="entry name" value="YWTD domain"/>
    <property type="match status" value="1"/>
</dbReference>
<evidence type="ECO:0000256" key="22">
    <source>
        <dbReference type="ARBA" id="ARBA00023180"/>
    </source>
</evidence>
<evidence type="ECO:0000256" key="17">
    <source>
        <dbReference type="ARBA" id="ARBA00023136"/>
    </source>
</evidence>
<feature type="disulfide bond" evidence="25">
    <location>
        <begin position="234"/>
        <end position="246"/>
    </location>
</feature>
<evidence type="ECO:0000256" key="24">
    <source>
        <dbReference type="PROSITE-ProRule" id="PRU00076"/>
    </source>
</evidence>
<evidence type="ECO:0000256" key="1">
    <source>
        <dbReference type="ARBA" id="ARBA00004251"/>
    </source>
</evidence>
<dbReference type="OrthoDB" id="664115at2759"/>
<evidence type="ECO:0000256" key="16">
    <source>
        <dbReference type="ARBA" id="ARBA00023098"/>
    </source>
</evidence>
<keyword evidence="8 24" id="KW-0245">EGF-like domain</keyword>
<feature type="disulfide bond" evidence="25">
    <location>
        <begin position="32"/>
        <end position="50"/>
    </location>
</feature>
<dbReference type="InterPro" id="IPR011042">
    <property type="entry name" value="6-blade_b-propeller_TolB-like"/>
</dbReference>
<feature type="domain" description="EGF-like" evidence="30">
    <location>
        <begin position="312"/>
        <end position="351"/>
    </location>
</feature>
<dbReference type="FunFam" id="4.10.400.10:FF:000116">
    <property type="entry name" value="Low-density lipoprotein receptor"/>
    <property type="match status" value="1"/>
</dbReference>
<comment type="subcellular location">
    <subcellularLocation>
        <location evidence="1">Cell membrane</location>
        <topology evidence="1">Single-pass type I membrane protein</topology>
    </subcellularLocation>
    <subcellularLocation>
        <location evidence="2">Membrane</location>
        <location evidence="2">Clathrin-coated pit</location>
    </subcellularLocation>
    <subcellularLocation>
        <location evidence="3">Secreted</location>
    </subcellularLocation>
</comment>
<dbReference type="InterPro" id="IPR049883">
    <property type="entry name" value="NOTCH1_EGF-like"/>
</dbReference>
<dbReference type="InterPro" id="IPR000033">
    <property type="entry name" value="LDLR_classB_rpt"/>
</dbReference>
<accession>A0A2I4B9F9</accession>
<dbReference type="PROSITE" id="PS01186">
    <property type="entry name" value="EGF_2"/>
    <property type="match status" value="1"/>
</dbReference>
<evidence type="ECO:0000256" key="5">
    <source>
        <dbReference type="ARBA" id="ARBA00022448"/>
    </source>
</evidence>
<dbReference type="PROSITE" id="PS01209">
    <property type="entry name" value="LDLRA_1"/>
    <property type="match status" value="4"/>
</dbReference>
<feature type="disulfide bond" evidence="25">
    <location>
        <begin position="87"/>
        <end position="102"/>
    </location>
</feature>
<comment type="caution">
    <text evidence="24">Lacks conserved residue(s) required for the propagation of feature annotation.</text>
</comment>
<keyword evidence="20 32" id="KW-0675">Receptor</keyword>
<evidence type="ECO:0000256" key="12">
    <source>
        <dbReference type="ARBA" id="ARBA00022729"/>
    </source>
</evidence>
<feature type="chain" id="PRO_5014185468" evidence="29">
    <location>
        <begin position="22"/>
        <end position="892"/>
    </location>
</feature>
<evidence type="ECO:0000259" key="30">
    <source>
        <dbReference type="PROSITE" id="PS50026"/>
    </source>
</evidence>
<evidence type="ECO:0000256" key="3">
    <source>
        <dbReference type="ARBA" id="ARBA00004613"/>
    </source>
</evidence>
<keyword evidence="14 28" id="KW-1133">Transmembrane helix</keyword>
<feature type="disulfide bond" evidence="25">
    <location>
        <begin position="126"/>
        <end position="141"/>
    </location>
</feature>
<proteinExistence type="inferred from homology"/>
<dbReference type="KEGG" id="alim:106517861"/>
<keyword evidence="23" id="KW-0753">Steroid metabolism</keyword>
<dbReference type="InterPro" id="IPR023415">
    <property type="entry name" value="LDLR_class-A_CS"/>
</dbReference>
<evidence type="ECO:0000256" key="18">
    <source>
        <dbReference type="ARBA" id="ARBA00023157"/>
    </source>
</evidence>
<feature type="disulfide bond" evidence="25">
    <location>
        <begin position="202"/>
        <end position="220"/>
    </location>
</feature>
<dbReference type="FunFam" id="4.10.400.10:FF:000030">
    <property type="entry name" value="Sortilin related receptor 1"/>
    <property type="match status" value="1"/>
</dbReference>
<dbReference type="Gene3D" id="2.120.10.30">
    <property type="entry name" value="TolB, C-terminal domain"/>
    <property type="match status" value="1"/>
</dbReference>
<feature type="transmembrane region" description="Helical" evidence="28">
    <location>
        <begin position="822"/>
        <end position="844"/>
    </location>
</feature>
<dbReference type="Gene3D" id="4.10.400.10">
    <property type="entry name" value="Low-density Lipoprotein Receptor"/>
    <property type="match status" value="7"/>
</dbReference>
<dbReference type="InterPro" id="IPR018097">
    <property type="entry name" value="EGF_Ca-bd_CS"/>
</dbReference>
<evidence type="ECO:0000256" key="7">
    <source>
        <dbReference type="ARBA" id="ARBA00022525"/>
    </source>
</evidence>
<dbReference type="GO" id="GO:0005905">
    <property type="term" value="C:clathrin-coated pit"/>
    <property type="evidence" value="ECO:0007669"/>
    <property type="project" value="UniProtKB-SubCell"/>
</dbReference>
<evidence type="ECO:0000313" key="32">
    <source>
        <dbReference type="RefSeq" id="XP_013864353.1"/>
    </source>
</evidence>
<keyword evidence="15" id="KW-0445">Lipid transport</keyword>
<dbReference type="GeneID" id="106517861"/>
<feature type="compositionally biased region" description="Low complexity" evidence="27">
    <location>
        <begin position="773"/>
        <end position="785"/>
    </location>
</feature>
<evidence type="ECO:0000256" key="23">
    <source>
        <dbReference type="ARBA" id="ARBA00023221"/>
    </source>
</evidence>
<name>A0A2I4B9F9_AUSLI</name>
<evidence type="ECO:0000256" key="15">
    <source>
        <dbReference type="ARBA" id="ARBA00023055"/>
    </source>
</evidence>
<protein>
    <submittedName>
        <fullName evidence="32">Low-density lipoprotein receptor</fullName>
    </submittedName>
</protein>
<dbReference type="GO" id="GO:0008203">
    <property type="term" value="P:cholesterol metabolic process"/>
    <property type="evidence" value="ECO:0007669"/>
    <property type="project" value="UniProtKB-KW"/>
</dbReference>
<evidence type="ECO:0000256" key="13">
    <source>
        <dbReference type="ARBA" id="ARBA00022737"/>
    </source>
</evidence>
<feature type="disulfide bond" evidence="25">
    <location>
        <begin position="282"/>
        <end position="300"/>
    </location>
</feature>
<dbReference type="FunFam" id="2.120.10.30:FF:000002">
    <property type="entry name" value="low-density lipoprotein receptor isoform X1"/>
    <property type="match status" value="1"/>
</dbReference>
<evidence type="ECO:0000256" key="20">
    <source>
        <dbReference type="ARBA" id="ARBA00023170"/>
    </source>
</evidence>
<keyword evidence="12 29" id="KW-0732">Signal</keyword>
<dbReference type="PROSITE" id="PS51120">
    <property type="entry name" value="LDLRB"/>
    <property type="match status" value="4"/>
</dbReference>
<keyword evidence="18 25" id="KW-1015">Disulfide bond</keyword>
<dbReference type="InterPro" id="IPR036055">
    <property type="entry name" value="LDL_receptor-like_sf"/>
</dbReference>
<dbReference type="FunFam" id="4.10.400.10:FF:000124">
    <property type="entry name" value="Low density lipoprotein receptor"/>
    <property type="match status" value="1"/>
</dbReference>
<dbReference type="PROSITE" id="PS00010">
    <property type="entry name" value="ASX_HYDROXYL"/>
    <property type="match status" value="2"/>
</dbReference>
<evidence type="ECO:0000256" key="28">
    <source>
        <dbReference type="SAM" id="Phobius"/>
    </source>
</evidence>
<dbReference type="GO" id="GO:0016324">
    <property type="term" value="C:apical plasma membrane"/>
    <property type="evidence" value="ECO:0007669"/>
    <property type="project" value="TreeGrafter"/>
</dbReference>
<dbReference type="FunFam" id="4.10.400.10:FF:000113">
    <property type="entry name" value="Low-density lipoprotein receptor-related protein 8"/>
    <property type="match status" value="2"/>
</dbReference>
<feature type="repeat" description="LDL-receptor class B" evidence="26">
    <location>
        <begin position="484"/>
        <end position="526"/>
    </location>
</feature>
<dbReference type="GO" id="GO:0006869">
    <property type="term" value="P:lipid transport"/>
    <property type="evidence" value="ECO:0007669"/>
    <property type="project" value="UniProtKB-KW"/>
</dbReference>
<keyword evidence="5" id="KW-0813">Transport</keyword>
<dbReference type="PANTHER" id="PTHR22722">
    <property type="entry name" value="LOW-DENSITY LIPOPROTEIN RECEPTOR-RELATED PROTEIN 2-RELATED"/>
    <property type="match status" value="1"/>
</dbReference>
<dbReference type="Pfam" id="PF14670">
    <property type="entry name" value="FXa_inhibition"/>
    <property type="match status" value="1"/>
</dbReference>
<feature type="disulfide bond" evidence="25">
    <location>
        <begin position="153"/>
        <end position="171"/>
    </location>
</feature>
<feature type="disulfide bond" evidence="25">
    <location>
        <begin position="114"/>
        <end position="132"/>
    </location>
</feature>
<dbReference type="GO" id="GO:0042562">
    <property type="term" value="F:hormone binding"/>
    <property type="evidence" value="ECO:0007669"/>
    <property type="project" value="TreeGrafter"/>
</dbReference>
<keyword evidence="13" id="KW-0677">Repeat</keyword>
<dbReference type="InterPro" id="IPR000742">
    <property type="entry name" value="EGF"/>
</dbReference>
<evidence type="ECO:0000256" key="11">
    <source>
        <dbReference type="ARBA" id="ARBA00022692"/>
    </source>
</evidence>
<evidence type="ECO:0000313" key="31">
    <source>
        <dbReference type="Proteomes" id="UP000192220"/>
    </source>
</evidence>
<dbReference type="SMART" id="SM00181">
    <property type="entry name" value="EGF"/>
    <property type="match status" value="3"/>
</dbReference>
<keyword evidence="32" id="KW-0449">Lipoprotein</keyword>
<evidence type="ECO:0000256" key="8">
    <source>
        <dbReference type="ARBA" id="ARBA00022536"/>
    </source>
</evidence>
<evidence type="ECO:0000256" key="26">
    <source>
        <dbReference type="PROSITE-ProRule" id="PRU00461"/>
    </source>
</evidence>
<dbReference type="SUPFAM" id="SSF57424">
    <property type="entry name" value="LDL receptor-like module"/>
    <property type="match status" value="7"/>
</dbReference>
<dbReference type="PANTHER" id="PTHR22722:SF15">
    <property type="entry name" value="LOW-DENSITY LIPOPROTEIN RECEPTOR-RELATED"/>
    <property type="match status" value="1"/>
</dbReference>
<dbReference type="GO" id="GO:0005576">
    <property type="term" value="C:extracellular region"/>
    <property type="evidence" value="ECO:0007669"/>
    <property type="project" value="UniProtKB-SubCell"/>
</dbReference>
<evidence type="ECO:0000256" key="25">
    <source>
        <dbReference type="PROSITE-ProRule" id="PRU00124"/>
    </source>
</evidence>
<dbReference type="GO" id="GO:0006898">
    <property type="term" value="P:receptor-mediated endocytosis"/>
    <property type="evidence" value="ECO:0007669"/>
    <property type="project" value="TreeGrafter"/>
</dbReference>
<feature type="disulfide bond" evidence="25">
    <location>
        <begin position="146"/>
        <end position="158"/>
    </location>
</feature>
<evidence type="ECO:0000256" key="2">
    <source>
        <dbReference type="ARBA" id="ARBA00004600"/>
    </source>
</evidence>
<dbReference type="InterPro" id="IPR051221">
    <property type="entry name" value="LDLR-related"/>
</dbReference>
<feature type="region of interest" description="Disordered" evidence="27">
    <location>
        <begin position="716"/>
        <end position="744"/>
    </location>
</feature>
<feature type="region of interest" description="Disordered" evidence="27">
    <location>
        <begin position="760"/>
        <end position="790"/>
    </location>
</feature>
<dbReference type="STRING" id="52670.A0A2I4B9F9"/>
<keyword evidence="31" id="KW-1185">Reference proteome</keyword>
<dbReference type="PROSITE" id="PS01187">
    <property type="entry name" value="EGF_CA"/>
    <property type="match status" value="1"/>
</dbReference>
<feature type="disulfide bond" evidence="25">
    <location>
        <begin position="241"/>
        <end position="259"/>
    </location>
</feature>
<dbReference type="InterPro" id="IPR002172">
    <property type="entry name" value="LDrepeatLR_classA_rpt"/>
</dbReference>
<evidence type="ECO:0000256" key="6">
    <source>
        <dbReference type="ARBA" id="ARBA00022475"/>
    </source>
</evidence>
<evidence type="ECO:0000256" key="14">
    <source>
        <dbReference type="ARBA" id="ARBA00022989"/>
    </source>
</evidence>
<evidence type="ECO:0000256" key="29">
    <source>
        <dbReference type="SAM" id="SignalP"/>
    </source>
</evidence>
<dbReference type="Pfam" id="PF00058">
    <property type="entry name" value="Ldl_recept_b"/>
    <property type="match status" value="5"/>
</dbReference>
<dbReference type="InParanoid" id="A0A2I4B9F9"/>
<dbReference type="RefSeq" id="XP_013864353.1">
    <property type="nucleotide sequence ID" value="XM_014008899.1"/>
</dbReference>
<feature type="disulfide bond" evidence="25">
    <location>
        <begin position="25"/>
        <end position="37"/>
    </location>
</feature>
<dbReference type="GO" id="GO:0043235">
    <property type="term" value="C:receptor complex"/>
    <property type="evidence" value="ECO:0007669"/>
    <property type="project" value="TreeGrafter"/>
</dbReference>
<dbReference type="FunFam" id="4.10.400.10:FF:000162">
    <property type="entry name" value="LDL receptor related protein 8"/>
    <property type="match status" value="1"/>
</dbReference>
<keyword evidence="17 28" id="KW-0472">Membrane</keyword>
<evidence type="ECO:0000256" key="10">
    <source>
        <dbReference type="ARBA" id="ARBA00022583"/>
    </source>
</evidence>
<dbReference type="Pfam" id="PF07645">
    <property type="entry name" value="EGF_CA"/>
    <property type="match status" value="1"/>
</dbReference>
<dbReference type="CDD" id="cd00054">
    <property type="entry name" value="EGF_CA"/>
    <property type="match status" value="1"/>
</dbReference>
<evidence type="ECO:0000256" key="19">
    <source>
        <dbReference type="ARBA" id="ARBA00023166"/>
    </source>
</evidence>
<feature type="disulfide bond" evidence="25">
    <location>
        <begin position="214"/>
        <end position="229"/>
    </location>
</feature>
<dbReference type="InterPro" id="IPR000152">
    <property type="entry name" value="EGF-type_Asp/Asn_hydroxyl_site"/>
</dbReference>
<dbReference type="PRINTS" id="PR00261">
    <property type="entry name" value="LDLRECEPTOR"/>
</dbReference>
<gene>
    <name evidence="32" type="primary">LOC106517861</name>
</gene>
<feature type="repeat" description="LDL-receptor class B" evidence="26">
    <location>
        <begin position="571"/>
        <end position="615"/>
    </location>
</feature>
<feature type="disulfide bond" evidence="25">
    <location>
        <begin position="253"/>
        <end position="268"/>
    </location>
</feature>
<dbReference type="InterPro" id="IPR009030">
    <property type="entry name" value="Growth_fac_rcpt_cys_sf"/>
</dbReference>
<dbReference type="SUPFAM" id="SSF57184">
    <property type="entry name" value="Growth factor receptor domain"/>
    <property type="match status" value="1"/>
</dbReference>
<keyword evidence="11 28" id="KW-0812">Transmembrane</keyword>
<evidence type="ECO:0000256" key="9">
    <source>
        <dbReference type="ARBA" id="ARBA00022548"/>
    </source>
</evidence>